<accession>A0ABP9VGB9</accession>
<name>A0ABP9VGB9_9DEIO</name>
<gene>
    <name evidence="1" type="ORF">Dxin01_04021</name>
</gene>
<dbReference type="EMBL" id="BAABRN010000100">
    <property type="protein sequence ID" value="GAA5504252.1"/>
    <property type="molecule type" value="Genomic_DNA"/>
</dbReference>
<proteinExistence type="predicted"/>
<dbReference type="RefSeq" id="WP_353544220.1">
    <property type="nucleotide sequence ID" value="NZ_BAABRN010000100.1"/>
</dbReference>
<reference evidence="1 2" key="1">
    <citation type="submission" date="2024-02" db="EMBL/GenBank/DDBJ databases">
        <title>Deinococcus xinjiangensis NBRC 107630.</title>
        <authorList>
            <person name="Ichikawa N."/>
            <person name="Katano-Makiyama Y."/>
            <person name="Hidaka K."/>
        </authorList>
    </citation>
    <scope>NUCLEOTIDE SEQUENCE [LARGE SCALE GENOMIC DNA]</scope>
    <source>
        <strain evidence="1 2">NBRC 107630</strain>
    </source>
</reference>
<comment type="caution">
    <text evidence="1">The sequence shown here is derived from an EMBL/GenBank/DDBJ whole genome shotgun (WGS) entry which is preliminary data.</text>
</comment>
<dbReference type="PROSITE" id="PS51257">
    <property type="entry name" value="PROKAR_LIPOPROTEIN"/>
    <property type="match status" value="1"/>
</dbReference>
<dbReference type="Proteomes" id="UP001458946">
    <property type="component" value="Unassembled WGS sequence"/>
</dbReference>
<protein>
    <recommendedName>
        <fullName evidence="3">Lipoprotein</fullName>
    </recommendedName>
</protein>
<evidence type="ECO:0000313" key="2">
    <source>
        <dbReference type="Proteomes" id="UP001458946"/>
    </source>
</evidence>
<evidence type="ECO:0008006" key="3">
    <source>
        <dbReference type="Google" id="ProtNLM"/>
    </source>
</evidence>
<evidence type="ECO:0000313" key="1">
    <source>
        <dbReference type="EMBL" id="GAA5504252.1"/>
    </source>
</evidence>
<keyword evidence="2" id="KW-1185">Reference proteome</keyword>
<organism evidence="1 2">
    <name type="scientific">Deinococcus xinjiangensis</name>
    <dbReference type="NCBI Taxonomy" id="457454"/>
    <lineage>
        <taxon>Bacteria</taxon>
        <taxon>Thermotogati</taxon>
        <taxon>Deinococcota</taxon>
        <taxon>Deinococci</taxon>
        <taxon>Deinococcales</taxon>
        <taxon>Deinococcaceae</taxon>
        <taxon>Deinococcus</taxon>
    </lineage>
</organism>
<sequence length="164" mass="16983">MKKSLPFILAVPLLLGSCTKAELDSMFPDGGSAGGQPNHLGAVTLKATNLGQAGRSCTRLSVAVTGDGKTLANSPDLVNGGEWSRTLSSDELLGLSKVRLTVACDLTETDANGNTTQFSGYSVSDHLLTSAAQTITITGPRNVINYAGRVEWSTPVPGVLPLDP</sequence>